<reference evidence="1" key="1">
    <citation type="journal article" date="2012" name="Nat. Commun.">
        <title>The genome of Prunus mume.</title>
        <authorList>
            <person name="Zhang Q."/>
            <person name="Chen W."/>
            <person name="Sun L."/>
            <person name="Zhao F."/>
            <person name="Huang B."/>
            <person name="Yang W."/>
            <person name="Tao Y."/>
            <person name="Wang J."/>
            <person name="Yuan Z."/>
            <person name="Fan G."/>
            <person name="Xing Z."/>
            <person name="Han C."/>
            <person name="Pan H."/>
            <person name="Zhong X."/>
            <person name="Shi W."/>
            <person name="Liang X."/>
            <person name="Du D."/>
            <person name="Sun F."/>
            <person name="Xu Z."/>
            <person name="Hao R."/>
            <person name="Lv T."/>
            <person name="Lv Y."/>
            <person name="Zheng Z."/>
            <person name="Sun M."/>
            <person name="Luo L."/>
            <person name="Cai M."/>
            <person name="Gao Y."/>
            <person name="Wang J."/>
            <person name="Yin Y."/>
            <person name="Xu X."/>
            <person name="Cheng T."/>
            <person name="Wang J."/>
        </authorList>
    </citation>
    <scope>NUCLEOTIDE SEQUENCE [LARGE SCALE GENOMIC DNA]</scope>
</reference>
<dbReference type="GeneID" id="103326947"/>
<accession>A0ABM1LM50</accession>
<evidence type="ECO:0000313" key="1">
    <source>
        <dbReference type="Proteomes" id="UP000694861"/>
    </source>
</evidence>
<gene>
    <name evidence="2" type="primary">LOC103326947</name>
</gene>
<name>A0ABM1LM50_PRUMU</name>
<organism evidence="1 2">
    <name type="scientific">Prunus mume</name>
    <name type="common">Japanese apricot</name>
    <name type="synonym">Armeniaca mume</name>
    <dbReference type="NCBI Taxonomy" id="102107"/>
    <lineage>
        <taxon>Eukaryota</taxon>
        <taxon>Viridiplantae</taxon>
        <taxon>Streptophyta</taxon>
        <taxon>Embryophyta</taxon>
        <taxon>Tracheophyta</taxon>
        <taxon>Spermatophyta</taxon>
        <taxon>Magnoliopsida</taxon>
        <taxon>eudicotyledons</taxon>
        <taxon>Gunneridae</taxon>
        <taxon>Pentapetalae</taxon>
        <taxon>rosids</taxon>
        <taxon>fabids</taxon>
        <taxon>Rosales</taxon>
        <taxon>Rosaceae</taxon>
        <taxon>Amygdaloideae</taxon>
        <taxon>Amygdaleae</taxon>
        <taxon>Prunus</taxon>
    </lineage>
</organism>
<keyword evidence="1" id="KW-1185">Reference proteome</keyword>
<dbReference type="Proteomes" id="UP000694861">
    <property type="component" value="Linkage group LG3"/>
</dbReference>
<proteinExistence type="predicted"/>
<evidence type="ECO:0000313" key="2">
    <source>
        <dbReference type="RefSeq" id="XP_016648477.1"/>
    </source>
</evidence>
<protein>
    <submittedName>
        <fullName evidence="2">Uncharacterized protein LOC103326947</fullName>
    </submittedName>
</protein>
<reference evidence="2" key="2">
    <citation type="submission" date="2025-08" db="UniProtKB">
        <authorList>
            <consortium name="RefSeq"/>
        </authorList>
    </citation>
    <scope>IDENTIFICATION</scope>
</reference>
<sequence length="221" mass="25621">MAEYLLIRNYFDMKQKLVAAPALVQYNHAQQSVNRFGEFLVRTGSNKRRFINIKKKYEMEALIHFSKREGLFWHGGCINISQNPEEVRSTADDLILMACSNGISNFTKNQSKARSHNRFKQYVRKFSEARSAERRYNFVRNSLFQFEQKMNKMSVVVETLQETKTLGSLWENFNNNSVSVIIPPSASKKVTFCLAKMAMTKGFKHLHIPLPVRMLICSLPL</sequence>
<dbReference type="RefSeq" id="XP_016648477.1">
    <property type="nucleotide sequence ID" value="XM_016792991.1"/>
</dbReference>